<name>L7VNU9_THES1</name>
<dbReference type="eggNOG" id="ENOG5032RKH">
    <property type="taxonomic scope" value="Bacteria"/>
</dbReference>
<evidence type="ECO:0000313" key="2">
    <source>
        <dbReference type="EMBL" id="AGC67198.1"/>
    </source>
</evidence>
<sequence>MVMNMPDERYQAQLPFDGFFRRPIPGRPPGPSGPIFGPPGMQEVPPFGPPTGVPGRQGPPQGPPPSFIPSRRDDGISIRAVDPGSIRPCLFRYVYIWLENGRQFWAWLVFVGPRSVAGWRWTGFNWVFFGTDLENISSFVCF</sequence>
<evidence type="ECO:0000256" key="1">
    <source>
        <dbReference type="SAM" id="MobiDB-lite"/>
    </source>
</evidence>
<protein>
    <recommendedName>
        <fullName evidence="4">Transporter</fullName>
    </recommendedName>
</protein>
<proteinExistence type="predicted"/>
<keyword evidence="3" id="KW-1185">Reference proteome</keyword>
<evidence type="ECO:0000313" key="3">
    <source>
        <dbReference type="Proteomes" id="UP000011220"/>
    </source>
</evidence>
<organism evidence="2 3">
    <name type="scientific">Thermoclostridium stercorarium (strain ATCC 35414 / DSM 8532 / NCIMB 11754)</name>
    <name type="common">Clostridium stercorarium</name>
    <dbReference type="NCBI Taxonomy" id="1121335"/>
    <lineage>
        <taxon>Bacteria</taxon>
        <taxon>Bacillati</taxon>
        <taxon>Bacillota</taxon>
        <taxon>Clostridia</taxon>
        <taxon>Eubacteriales</taxon>
        <taxon>Oscillospiraceae</taxon>
        <taxon>Thermoclostridium</taxon>
    </lineage>
</organism>
<gene>
    <name evidence="2" type="ordered locus">Cst_c01720</name>
</gene>
<feature type="region of interest" description="Disordered" evidence="1">
    <location>
        <begin position="21"/>
        <end position="73"/>
    </location>
</feature>
<accession>L7VNU9</accession>
<dbReference type="EMBL" id="CP004044">
    <property type="protein sequence ID" value="AGC67198.1"/>
    <property type="molecule type" value="Genomic_DNA"/>
</dbReference>
<evidence type="ECO:0008006" key="4">
    <source>
        <dbReference type="Google" id="ProtNLM"/>
    </source>
</evidence>
<reference evidence="2 3" key="1">
    <citation type="journal article" date="2013" name="Genome Announc.">
        <title>Complete genome sequence of Clostridium stercorarium subsp. stercorarium strain DSM 8532, a thermophilic degrader of plant cell wall fibers.</title>
        <authorList>
            <person name="Poehlein A."/>
            <person name="Zverlov V.V."/>
            <person name="Daniel R."/>
            <person name="Schwarz W.H."/>
            <person name="Liebl W."/>
        </authorList>
    </citation>
    <scope>NUCLEOTIDE SEQUENCE [LARGE SCALE GENOMIC DNA]</scope>
    <source>
        <strain evidence="3">ATCC 35414 / DSM 8532 / NCIMB 11754</strain>
    </source>
</reference>
<dbReference type="KEGG" id="css:Cst_c01720"/>
<dbReference type="AlphaFoldDB" id="L7VNU9"/>
<dbReference type="Proteomes" id="UP000011220">
    <property type="component" value="Chromosome"/>
</dbReference>
<dbReference type="STRING" id="1121335.Cst_c01720"/>